<dbReference type="PANTHER" id="PTHR39189">
    <property type="entry name" value="UPF0173 METAL-DEPENDENT HYDROLASE YTKL"/>
    <property type="match status" value="1"/>
</dbReference>
<reference evidence="1 2" key="1">
    <citation type="journal article" date="2016" name="Nat. Commun.">
        <title>Thousands of microbial genomes shed light on interconnected biogeochemical processes in an aquifer system.</title>
        <authorList>
            <person name="Anantharaman K."/>
            <person name="Brown C.T."/>
            <person name="Hug L.A."/>
            <person name="Sharon I."/>
            <person name="Castelle C.J."/>
            <person name="Probst A.J."/>
            <person name="Thomas B.C."/>
            <person name="Singh A."/>
            <person name="Wilkins M.J."/>
            <person name="Karaoz U."/>
            <person name="Brodie E.L."/>
            <person name="Williams K.H."/>
            <person name="Hubbard S.S."/>
            <person name="Banfield J.F."/>
        </authorList>
    </citation>
    <scope>NUCLEOTIDE SEQUENCE [LARGE SCALE GENOMIC DNA]</scope>
</reference>
<comment type="caution">
    <text evidence="1">The sequence shown here is derived from an EMBL/GenBank/DDBJ whole genome shotgun (WGS) entry which is preliminary data.</text>
</comment>
<dbReference type="Gene3D" id="3.60.15.10">
    <property type="entry name" value="Ribonuclease Z/Hydroxyacylglutathione hydrolase-like"/>
    <property type="match status" value="1"/>
</dbReference>
<dbReference type="Proteomes" id="UP000177797">
    <property type="component" value="Unassembled WGS sequence"/>
</dbReference>
<dbReference type="SUPFAM" id="SSF56281">
    <property type="entry name" value="Metallo-hydrolase/oxidoreductase"/>
    <property type="match status" value="1"/>
</dbReference>
<protein>
    <recommendedName>
        <fullName evidence="3">Lactamase</fullName>
    </recommendedName>
</protein>
<accession>A0A1G2NG00</accession>
<dbReference type="Pfam" id="PF13483">
    <property type="entry name" value="Lactamase_B_3"/>
    <property type="match status" value="1"/>
</dbReference>
<dbReference type="InterPro" id="IPR036866">
    <property type="entry name" value="RibonucZ/Hydroxyglut_hydro"/>
</dbReference>
<dbReference type="EMBL" id="MHSA01000012">
    <property type="protein sequence ID" value="OHA34379.1"/>
    <property type="molecule type" value="Genomic_DNA"/>
</dbReference>
<evidence type="ECO:0000313" key="2">
    <source>
        <dbReference type="Proteomes" id="UP000177797"/>
    </source>
</evidence>
<organism evidence="1 2">
    <name type="scientific">Candidatus Taylorbacteria bacterium RIFCSPLOWO2_01_FULL_48_100</name>
    <dbReference type="NCBI Taxonomy" id="1802322"/>
    <lineage>
        <taxon>Bacteria</taxon>
        <taxon>Candidatus Tayloriibacteriota</taxon>
    </lineage>
</organism>
<dbReference type="AlphaFoldDB" id="A0A1G2NG00"/>
<sequence>MVITYYGLECFKIQFGDLVLALNPLGKDSAYKAPKFGADIAFVSTAHHDMNGVESVSFGERKPFVIQGPGEYELKGMTARGFLTETEYWGEKPARTIDIVQSGGRNNTAYKISLEGMTLVFLGALSDAALPPEVKSAFEDVDILFVPVGGGGVLHAGDAHKLSVALEPKIIIPMHFGKEGSKELAQFLKESGEKGAEPVEKLTLKKKDIEGKKGEVVVLQIS</sequence>
<gene>
    <name evidence="1" type="ORF">A2938_00820</name>
</gene>
<evidence type="ECO:0000313" key="1">
    <source>
        <dbReference type="EMBL" id="OHA34379.1"/>
    </source>
</evidence>
<proteinExistence type="predicted"/>
<dbReference type="PANTHER" id="PTHR39189:SF1">
    <property type="entry name" value="UPF0173 METAL-DEPENDENT HYDROLASE YTKL"/>
    <property type="match status" value="1"/>
</dbReference>
<evidence type="ECO:0008006" key="3">
    <source>
        <dbReference type="Google" id="ProtNLM"/>
    </source>
</evidence>
<name>A0A1G2NG00_9BACT</name>